<dbReference type="PANTHER" id="PTHR22895">
    <property type="entry name" value="ARMADILLO REPEAT-CONTAINING PROTEIN 6"/>
    <property type="match status" value="1"/>
</dbReference>
<dbReference type="EMBL" id="CAUYUJ010016584">
    <property type="protein sequence ID" value="CAK0866870.1"/>
    <property type="molecule type" value="Genomic_DNA"/>
</dbReference>
<evidence type="ECO:0000256" key="1">
    <source>
        <dbReference type="ARBA" id="ARBA00022737"/>
    </source>
</evidence>
<dbReference type="Proteomes" id="UP001189429">
    <property type="component" value="Unassembled WGS sequence"/>
</dbReference>
<dbReference type="InterPro" id="IPR011989">
    <property type="entry name" value="ARM-like"/>
</dbReference>
<dbReference type="PANTHER" id="PTHR22895:SF0">
    <property type="entry name" value="ARMADILLO REPEAT-CONTAINING PROTEIN 6"/>
    <property type="match status" value="1"/>
</dbReference>
<proteinExistence type="predicted"/>
<keyword evidence="1" id="KW-0677">Repeat</keyword>
<gene>
    <name evidence="3" type="ORF">PCOR1329_LOCUS53946</name>
</gene>
<name>A0ABN9V294_9DINO</name>
<sequence length="254" mass="26688">MPDLIPAMQRRVQAKGSQQDQRADERLREWVLAVLARGAGSKKRAPAFAPLSPGLAAEPRDPPVLDWIGRRWLLLDRPGAPPTQGGAAADDGRGQSLEEVVGRVVAVMGADRATALTQERCCEALRQLVTDQASLATVAALRGAEAAASAMRVHADAPGVQGHCSGALAHLSLAPGGRRRVLAAGGAEAVLESLERHAGSSLVLFKGCAVLASLAQDRPLGARGFPPAPPRRSCAGWWRTRARRTCRTTAAGRC</sequence>
<evidence type="ECO:0000256" key="2">
    <source>
        <dbReference type="SAM" id="MobiDB-lite"/>
    </source>
</evidence>
<comment type="caution">
    <text evidence="3">The sequence shown here is derived from an EMBL/GenBank/DDBJ whole genome shotgun (WGS) entry which is preliminary data.</text>
</comment>
<accession>A0ABN9V294</accession>
<feature type="region of interest" description="Disordered" evidence="2">
    <location>
        <begin position="1"/>
        <end position="23"/>
    </location>
</feature>
<organism evidence="3 4">
    <name type="scientific">Prorocentrum cordatum</name>
    <dbReference type="NCBI Taxonomy" id="2364126"/>
    <lineage>
        <taxon>Eukaryota</taxon>
        <taxon>Sar</taxon>
        <taxon>Alveolata</taxon>
        <taxon>Dinophyceae</taxon>
        <taxon>Prorocentrales</taxon>
        <taxon>Prorocentraceae</taxon>
        <taxon>Prorocentrum</taxon>
    </lineage>
</organism>
<evidence type="ECO:0000313" key="3">
    <source>
        <dbReference type="EMBL" id="CAK0866870.1"/>
    </source>
</evidence>
<keyword evidence="4" id="KW-1185">Reference proteome</keyword>
<reference evidence="3" key="1">
    <citation type="submission" date="2023-10" db="EMBL/GenBank/DDBJ databases">
        <authorList>
            <person name="Chen Y."/>
            <person name="Shah S."/>
            <person name="Dougan E. K."/>
            <person name="Thang M."/>
            <person name="Chan C."/>
        </authorList>
    </citation>
    <scope>NUCLEOTIDE SEQUENCE [LARGE SCALE GENOMIC DNA]</scope>
</reference>
<protein>
    <submittedName>
        <fullName evidence="3">Uncharacterized protein</fullName>
    </submittedName>
</protein>
<evidence type="ECO:0000313" key="4">
    <source>
        <dbReference type="Proteomes" id="UP001189429"/>
    </source>
</evidence>
<dbReference type="Gene3D" id="1.25.10.10">
    <property type="entry name" value="Leucine-rich Repeat Variant"/>
    <property type="match status" value="1"/>
</dbReference>